<dbReference type="Proteomes" id="UP001595379">
    <property type="component" value="Unassembled WGS sequence"/>
</dbReference>
<evidence type="ECO:0000256" key="1">
    <source>
        <dbReference type="ARBA" id="ARBA00001561"/>
    </source>
</evidence>
<proteinExistence type="predicted"/>
<evidence type="ECO:0000256" key="2">
    <source>
        <dbReference type="ARBA" id="ARBA00011901"/>
    </source>
</evidence>
<feature type="signal peptide" evidence="4">
    <location>
        <begin position="1"/>
        <end position="23"/>
    </location>
</feature>
<evidence type="ECO:0000313" key="6">
    <source>
        <dbReference type="EMBL" id="MFC2927381.1"/>
    </source>
</evidence>
<evidence type="ECO:0000313" key="7">
    <source>
        <dbReference type="Proteomes" id="UP001595379"/>
    </source>
</evidence>
<feature type="domain" description="MurNAc-LAA" evidence="5">
    <location>
        <begin position="235"/>
        <end position="379"/>
    </location>
</feature>
<dbReference type="PANTHER" id="PTHR30404:SF0">
    <property type="entry name" value="N-ACETYLMURAMOYL-L-ALANINE AMIDASE AMIC"/>
    <property type="match status" value="1"/>
</dbReference>
<evidence type="ECO:0000256" key="3">
    <source>
        <dbReference type="ARBA" id="ARBA00022801"/>
    </source>
</evidence>
<dbReference type="Gene3D" id="3.40.630.40">
    <property type="entry name" value="Zn-dependent exopeptidases"/>
    <property type="match status" value="1"/>
</dbReference>
<dbReference type="InterPro" id="IPR050695">
    <property type="entry name" value="N-acetylmuramoyl_amidase_3"/>
</dbReference>
<name>A0ABV7A0T1_9PROT</name>
<accession>A0ABV7A0T1</accession>
<dbReference type="SUPFAM" id="SSF53187">
    <property type="entry name" value="Zn-dependent exopeptidases"/>
    <property type="match status" value="1"/>
</dbReference>
<reference evidence="7" key="1">
    <citation type="journal article" date="2019" name="Int. J. Syst. Evol. Microbiol.">
        <title>The Global Catalogue of Microorganisms (GCM) 10K type strain sequencing project: providing services to taxonomists for standard genome sequencing and annotation.</title>
        <authorList>
            <consortium name="The Broad Institute Genomics Platform"/>
            <consortium name="The Broad Institute Genome Sequencing Center for Infectious Disease"/>
            <person name="Wu L."/>
            <person name="Ma J."/>
        </authorList>
    </citation>
    <scope>NUCLEOTIDE SEQUENCE [LARGE SCALE GENOMIC DNA]</scope>
    <source>
        <strain evidence="7">KCTC 52487</strain>
    </source>
</reference>
<dbReference type="EC" id="3.5.1.28" evidence="2"/>
<dbReference type="Pfam" id="PF01520">
    <property type="entry name" value="Amidase_3"/>
    <property type="match status" value="1"/>
</dbReference>
<dbReference type="Gene3D" id="2.60.40.3500">
    <property type="match status" value="1"/>
</dbReference>
<keyword evidence="3 6" id="KW-0378">Hydrolase</keyword>
<sequence length="402" mass="43724">MLRSFSALMLAAGLLATAGTADARDSEIRQVRFGENGDTTRIVVETSEPMDFEAFTLTDPAARLVLEIPTSAWSVAGLETGEGRGHGLVSTFRFFDASGDTSRLVFALGGPSVIVSQFSLDPNESGNHRMVIDIRRAEAEELAAVTEFPTSGLDALIAERVEAIYVPPPRERRVIVLDSGHGGHDPGSLGAGGAEEADVTLAAARELQRQLEATGRYVVYMTRNSDSYPSWEERVGVMAEQRADLFLSIHADSSPSPATRGAAVYTLNDHAENRARQRARQGAAHTARADVNNILVELELREKRNQSTAFAEVMLEHLSEAGPLLQNPHREANLFVLLDPRVPAVLLEMGFMTNATDLANMRSETARARQMTSVLRAIDAYFAREDAPEAPVRQASLTTRAR</sequence>
<feature type="chain" id="PRO_5045416119" description="N-acetylmuramoyl-L-alanine amidase" evidence="4">
    <location>
        <begin position="24"/>
        <end position="402"/>
    </location>
</feature>
<keyword evidence="7" id="KW-1185">Reference proteome</keyword>
<evidence type="ECO:0000259" key="5">
    <source>
        <dbReference type="SMART" id="SM00646"/>
    </source>
</evidence>
<dbReference type="InterPro" id="IPR002508">
    <property type="entry name" value="MurNAc-LAA_cat"/>
</dbReference>
<dbReference type="GO" id="GO:0008745">
    <property type="term" value="F:N-acetylmuramoyl-L-alanine amidase activity"/>
    <property type="evidence" value="ECO:0007669"/>
    <property type="project" value="UniProtKB-EC"/>
</dbReference>
<keyword evidence="4" id="KW-0732">Signal</keyword>
<dbReference type="SMART" id="SM00646">
    <property type="entry name" value="Ami_3"/>
    <property type="match status" value="1"/>
</dbReference>
<comment type="caution">
    <text evidence="6">The sequence shown here is derived from an EMBL/GenBank/DDBJ whole genome shotgun (WGS) entry which is preliminary data.</text>
</comment>
<dbReference type="CDD" id="cd02696">
    <property type="entry name" value="MurNAc-LAA"/>
    <property type="match status" value="1"/>
</dbReference>
<gene>
    <name evidence="6" type="ORF">ACFOOR_14830</name>
</gene>
<protein>
    <recommendedName>
        <fullName evidence="2">N-acetylmuramoyl-L-alanine amidase</fullName>
        <ecNumber evidence="2">3.5.1.28</ecNumber>
    </recommendedName>
</protein>
<organism evidence="6 7">
    <name type="scientific">Hyphobacterium vulgare</name>
    <dbReference type="NCBI Taxonomy" id="1736751"/>
    <lineage>
        <taxon>Bacteria</taxon>
        <taxon>Pseudomonadati</taxon>
        <taxon>Pseudomonadota</taxon>
        <taxon>Alphaproteobacteria</taxon>
        <taxon>Maricaulales</taxon>
        <taxon>Maricaulaceae</taxon>
        <taxon>Hyphobacterium</taxon>
    </lineage>
</organism>
<evidence type="ECO:0000256" key="4">
    <source>
        <dbReference type="SAM" id="SignalP"/>
    </source>
</evidence>
<dbReference type="RefSeq" id="WP_343163365.1">
    <property type="nucleotide sequence ID" value="NZ_JBHRSV010000028.1"/>
</dbReference>
<comment type="catalytic activity">
    <reaction evidence="1">
        <text>Hydrolyzes the link between N-acetylmuramoyl residues and L-amino acid residues in certain cell-wall glycopeptides.</text>
        <dbReference type="EC" id="3.5.1.28"/>
    </reaction>
</comment>
<dbReference type="PANTHER" id="PTHR30404">
    <property type="entry name" value="N-ACETYLMURAMOYL-L-ALANINE AMIDASE"/>
    <property type="match status" value="1"/>
</dbReference>
<dbReference type="EMBL" id="JBHRSV010000028">
    <property type="protein sequence ID" value="MFC2927381.1"/>
    <property type="molecule type" value="Genomic_DNA"/>
</dbReference>